<gene>
    <name evidence="9" type="ORF">JX265_005987</name>
</gene>
<evidence type="ECO:0000259" key="8">
    <source>
        <dbReference type="Pfam" id="PF20684"/>
    </source>
</evidence>
<feature type="transmembrane region" description="Helical" evidence="7">
    <location>
        <begin position="215"/>
        <end position="236"/>
    </location>
</feature>
<dbReference type="Pfam" id="PF20684">
    <property type="entry name" value="Fung_rhodopsin"/>
    <property type="match status" value="1"/>
</dbReference>
<evidence type="ECO:0000256" key="6">
    <source>
        <dbReference type="SAM" id="MobiDB-lite"/>
    </source>
</evidence>
<feature type="transmembrane region" description="Helical" evidence="7">
    <location>
        <begin position="105"/>
        <end position="122"/>
    </location>
</feature>
<evidence type="ECO:0000256" key="4">
    <source>
        <dbReference type="ARBA" id="ARBA00023136"/>
    </source>
</evidence>
<feature type="region of interest" description="Disordered" evidence="6">
    <location>
        <begin position="286"/>
        <end position="312"/>
    </location>
</feature>
<evidence type="ECO:0000256" key="5">
    <source>
        <dbReference type="ARBA" id="ARBA00038359"/>
    </source>
</evidence>
<dbReference type="Proteomes" id="UP000829685">
    <property type="component" value="Unassembled WGS sequence"/>
</dbReference>
<dbReference type="GO" id="GO:0016020">
    <property type="term" value="C:membrane"/>
    <property type="evidence" value="ECO:0007669"/>
    <property type="project" value="UniProtKB-SubCell"/>
</dbReference>
<keyword evidence="3 7" id="KW-1133">Transmembrane helix</keyword>
<feature type="transmembrane region" description="Helical" evidence="7">
    <location>
        <begin position="52"/>
        <end position="71"/>
    </location>
</feature>
<name>A0A9P9WMQ5_9PEZI</name>
<evidence type="ECO:0000256" key="3">
    <source>
        <dbReference type="ARBA" id="ARBA00022989"/>
    </source>
</evidence>
<feature type="region of interest" description="Disordered" evidence="6">
    <location>
        <begin position="338"/>
        <end position="395"/>
    </location>
</feature>
<organism evidence="9 10">
    <name type="scientific">Neoarthrinium moseri</name>
    <dbReference type="NCBI Taxonomy" id="1658444"/>
    <lineage>
        <taxon>Eukaryota</taxon>
        <taxon>Fungi</taxon>
        <taxon>Dikarya</taxon>
        <taxon>Ascomycota</taxon>
        <taxon>Pezizomycotina</taxon>
        <taxon>Sordariomycetes</taxon>
        <taxon>Xylariomycetidae</taxon>
        <taxon>Amphisphaeriales</taxon>
        <taxon>Apiosporaceae</taxon>
        <taxon>Neoarthrinium</taxon>
    </lineage>
</organism>
<feature type="transmembrane region" description="Helical" evidence="7">
    <location>
        <begin position="256"/>
        <end position="279"/>
    </location>
</feature>
<keyword evidence="10" id="KW-1185">Reference proteome</keyword>
<protein>
    <recommendedName>
        <fullName evidence="8">Rhodopsin domain-containing protein</fullName>
    </recommendedName>
</protein>
<evidence type="ECO:0000313" key="9">
    <source>
        <dbReference type="EMBL" id="KAI1870947.1"/>
    </source>
</evidence>
<evidence type="ECO:0000256" key="1">
    <source>
        <dbReference type="ARBA" id="ARBA00004141"/>
    </source>
</evidence>
<feature type="domain" description="Rhodopsin" evidence="8">
    <location>
        <begin position="34"/>
        <end position="275"/>
    </location>
</feature>
<dbReference type="AlphaFoldDB" id="A0A9P9WMQ5"/>
<sequence length="395" mass="44642">MVYHMDNYDAGQKKAYVISATTTGLVFSTVTYGMRLQSRRLITKRLYHEDWWMLAGLLCSYGIAAMTFWGFDFGLGEHEATILARPDANEIIKGALLSVWIIQRLYPPAHLLIKTSIIIFYVRIFRTRCFRRVAWAVWVYTFLWSIQAQVASLLECQPPAYFYDRNIEGGSCVPDPLINISLTESVLNTLGDLAIFIMPMPMLKHLHVNERKRAALYAIFAVGLFVNIISVIRWVSLLGTAEDITSSLPTASVWTYLEVSMAITCGNLPLLAPLFGSIFKRRNGSSNKRYKYNQHPSSRSQPKVARNPSIPGQQSGIIYPEEFALNNRSEEALAQTYVHTRPRSSDSQQILVRDEVIVSYEEPQRSPSPQQVPDPGSSRPHISTPAPTYSSRAWA</sequence>
<feature type="transmembrane region" description="Helical" evidence="7">
    <location>
        <begin position="15"/>
        <end position="32"/>
    </location>
</feature>
<dbReference type="PANTHER" id="PTHR33048:SF146">
    <property type="entry name" value="INTEGRAL MEMBRANE PROTEIN"/>
    <property type="match status" value="1"/>
</dbReference>
<evidence type="ECO:0000313" key="10">
    <source>
        <dbReference type="Proteomes" id="UP000829685"/>
    </source>
</evidence>
<keyword evidence="2 7" id="KW-0812">Transmembrane</keyword>
<dbReference type="InterPro" id="IPR052337">
    <property type="entry name" value="SAT4-like"/>
</dbReference>
<dbReference type="EMBL" id="JAFIMR010000013">
    <property type="protein sequence ID" value="KAI1870947.1"/>
    <property type="molecule type" value="Genomic_DNA"/>
</dbReference>
<keyword evidence="4 7" id="KW-0472">Membrane</keyword>
<comment type="similarity">
    <text evidence="5">Belongs to the SAT4 family.</text>
</comment>
<comment type="caution">
    <text evidence="9">The sequence shown here is derived from an EMBL/GenBank/DDBJ whole genome shotgun (WGS) entry which is preliminary data.</text>
</comment>
<dbReference type="PANTHER" id="PTHR33048">
    <property type="entry name" value="PTH11-LIKE INTEGRAL MEMBRANE PROTEIN (AFU_ORTHOLOGUE AFUA_5G11245)"/>
    <property type="match status" value="1"/>
</dbReference>
<evidence type="ECO:0000256" key="2">
    <source>
        <dbReference type="ARBA" id="ARBA00022692"/>
    </source>
</evidence>
<reference evidence="9" key="1">
    <citation type="submission" date="2021-03" db="EMBL/GenBank/DDBJ databases">
        <title>Revisited historic fungal species revealed as producer of novel bioactive compounds through whole genome sequencing and comparative genomics.</title>
        <authorList>
            <person name="Vignolle G.A."/>
            <person name="Hochenegger N."/>
            <person name="Mach R.L."/>
            <person name="Mach-Aigner A.R."/>
            <person name="Javad Rahimi M."/>
            <person name="Salim K.A."/>
            <person name="Chan C.M."/>
            <person name="Lim L.B.L."/>
            <person name="Cai F."/>
            <person name="Druzhinina I.S."/>
            <person name="U'Ren J.M."/>
            <person name="Derntl C."/>
        </authorList>
    </citation>
    <scope>NUCLEOTIDE SEQUENCE</scope>
    <source>
        <strain evidence="9">TUCIM 5799</strain>
    </source>
</reference>
<evidence type="ECO:0000256" key="7">
    <source>
        <dbReference type="SAM" id="Phobius"/>
    </source>
</evidence>
<dbReference type="InterPro" id="IPR049326">
    <property type="entry name" value="Rhodopsin_dom_fungi"/>
</dbReference>
<comment type="subcellular location">
    <subcellularLocation>
        <location evidence="1">Membrane</location>
        <topology evidence="1">Multi-pass membrane protein</topology>
    </subcellularLocation>
</comment>
<proteinExistence type="inferred from homology"/>
<feature type="compositionally biased region" description="Polar residues" evidence="6">
    <location>
        <begin position="385"/>
        <end position="395"/>
    </location>
</feature>
<accession>A0A9P9WMQ5</accession>